<comment type="caution">
    <text evidence="1">The sequence shown here is derived from an EMBL/GenBank/DDBJ whole genome shotgun (WGS) entry which is preliminary data.</text>
</comment>
<protein>
    <submittedName>
        <fullName evidence="1">Uncharacterized protein</fullName>
    </submittedName>
</protein>
<sequence length="189" mass="22250">DCAGTKEQQSSFSAITFGDWCPDGRLHIPFAERRKLSSMELYHWMIKLYYWSMFVDKRPVNEIGIEKEKYGIFLHDLVKVNNHKLPTQLLDIRNIPRDDRNTEVVKYYESGRILSKPGLKDYEDEVLSWYRGKKKGTDIFDTIYYHFRIKNVPKKIDFKPVAVGASDFVKQARRDLEGDLSSEKIAQMF</sequence>
<name>X1NYQ2_9ZZZZ</name>
<dbReference type="AlphaFoldDB" id="X1NYQ2"/>
<evidence type="ECO:0000313" key="1">
    <source>
        <dbReference type="EMBL" id="GAI31905.1"/>
    </source>
</evidence>
<dbReference type="EMBL" id="BARV01015609">
    <property type="protein sequence ID" value="GAI31905.1"/>
    <property type="molecule type" value="Genomic_DNA"/>
</dbReference>
<reference evidence="1" key="1">
    <citation type="journal article" date="2014" name="Front. Microbiol.">
        <title>High frequency of phylogenetically diverse reductive dehalogenase-homologous genes in deep subseafloor sedimentary metagenomes.</title>
        <authorList>
            <person name="Kawai M."/>
            <person name="Futagami T."/>
            <person name="Toyoda A."/>
            <person name="Takaki Y."/>
            <person name="Nishi S."/>
            <person name="Hori S."/>
            <person name="Arai W."/>
            <person name="Tsubouchi T."/>
            <person name="Morono Y."/>
            <person name="Uchiyama I."/>
            <person name="Ito T."/>
            <person name="Fujiyama A."/>
            <person name="Inagaki F."/>
            <person name="Takami H."/>
        </authorList>
    </citation>
    <scope>NUCLEOTIDE SEQUENCE</scope>
    <source>
        <strain evidence="1">Expedition CK06-06</strain>
    </source>
</reference>
<organism evidence="1">
    <name type="scientific">marine sediment metagenome</name>
    <dbReference type="NCBI Taxonomy" id="412755"/>
    <lineage>
        <taxon>unclassified sequences</taxon>
        <taxon>metagenomes</taxon>
        <taxon>ecological metagenomes</taxon>
    </lineage>
</organism>
<feature type="non-terminal residue" evidence="1">
    <location>
        <position position="1"/>
    </location>
</feature>
<accession>X1NYQ2</accession>
<proteinExistence type="predicted"/>
<gene>
    <name evidence="1" type="ORF">S06H3_26957</name>
</gene>